<dbReference type="EMBL" id="JH711580">
    <property type="protein sequence ID" value="EIW79878.1"/>
    <property type="molecule type" value="Genomic_DNA"/>
</dbReference>
<evidence type="ECO:0000313" key="4">
    <source>
        <dbReference type="Proteomes" id="UP000053558"/>
    </source>
</evidence>
<dbReference type="Pfam" id="PF07859">
    <property type="entry name" value="Abhydrolase_3"/>
    <property type="match status" value="1"/>
</dbReference>
<evidence type="ECO:0000313" key="3">
    <source>
        <dbReference type="EMBL" id="EIW79878.1"/>
    </source>
</evidence>
<dbReference type="OrthoDB" id="408631at2759"/>
<protein>
    <submittedName>
        <fullName evidence="3">Alpha beta-hydrolase</fullName>
    </submittedName>
</protein>
<proteinExistence type="predicted"/>
<evidence type="ECO:0000256" key="1">
    <source>
        <dbReference type="ARBA" id="ARBA00022801"/>
    </source>
</evidence>
<dbReference type="SUPFAM" id="SSF53474">
    <property type="entry name" value="alpha/beta-Hydrolases"/>
    <property type="match status" value="1"/>
</dbReference>
<accession>A0A5M3ML33</accession>
<dbReference type="InterPro" id="IPR029058">
    <property type="entry name" value="AB_hydrolase_fold"/>
</dbReference>
<keyword evidence="4" id="KW-1185">Reference proteome</keyword>
<feature type="domain" description="Alpha/beta hydrolase fold-3" evidence="2">
    <location>
        <begin position="61"/>
        <end position="277"/>
    </location>
</feature>
<dbReference type="GeneID" id="19205574"/>
<dbReference type="Proteomes" id="UP000053558">
    <property type="component" value="Unassembled WGS sequence"/>
</dbReference>
<dbReference type="InterPro" id="IPR013094">
    <property type="entry name" value="AB_hydrolase_3"/>
</dbReference>
<dbReference type="InterPro" id="IPR050300">
    <property type="entry name" value="GDXG_lipolytic_enzyme"/>
</dbReference>
<sequence>MPKSLLAKDADLSYPLKEFQPLLKGLPEFDVSVHPNEGTFVDGIRVIVVKPAKATGKTPAVLWIQGGGFIISTPDHFAKAGFATVLLEYGLAPENPWPTPHNQPLHSGEFTKYGNTNRIWQWLTSTEGLSFVNADPERLVFSGTSCGAILAEVAIIRHKQENPTPGIQPRLVLLDNPILDNRPGLYPSMDQEHPLSPSPFCTAKKNTDALYWLNAPSNWEGFPAYASEEQLRGLPPHHIAIAEIGCFRDEAVVFAQRLMKLGVRMDMRLYVATTHTYSAMFETPASHSTREDYVQICKLAFREL</sequence>
<dbReference type="RefSeq" id="XP_007770210.1">
    <property type="nucleotide sequence ID" value="XM_007772020.1"/>
</dbReference>
<comment type="caution">
    <text evidence="3">The sequence shown here is derived from an EMBL/GenBank/DDBJ whole genome shotgun (WGS) entry which is preliminary data.</text>
</comment>
<reference evidence="4" key="1">
    <citation type="journal article" date="2012" name="Science">
        <title>The Paleozoic origin of enzymatic lignin decomposition reconstructed from 31 fungal genomes.</title>
        <authorList>
            <person name="Floudas D."/>
            <person name="Binder M."/>
            <person name="Riley R."/>
            <person name="Barry K."/>
            <person name="Blanchette R.A."/>
            <person name="Henrissat B."/>
            <person name="Martinez A.T."/>
            <person name="Otillar R."/>
            <person name="Spatafora J.W."/>
            <person name="Yadav J.S."/>
            <person name="Aerts A."/>
            <person name="Benoit I."/>
            <person name="Boyd A."/>
            <person name="Carlson A."/>
            <person name="Copeland A."/>
            <person name="Coutinho P.M."/>
            <person name="de Vries R.P."/>
            <person name="Ferreira P."/>
            <person name="Findley K."/>
            <person name="Foster B."/>
            <person name="Gaskell J."/>
            <person name="Glotzer D."/>
            <person name="Gorecki P."/>
            <person name="Heitman J."/>
            <person name="Hesse C."/>
            <person name="Hori C."/>
            <person name="Igarashi K."/>
            <person name="Jurgens J.A."/>
            <person name="Kallen N."/>
            <person name="Kersten P."/>
            <person name="Kohler A."/>
            <person name="Kuees U."/>
            <person name="Kumar T.K.A."/>
            <person name="Kuo A."/>
            <person name="LaButti K."/>
            <person name="Larrondo L.F."/>
            <person name="Lindquist E."/>
            <person name="Ling A."/>
            <person name="Lombard V."/>
            <person name="Lucas S."/>
            <person name="Lundell T."/>
            <person name="Martin R."/>
            <person name="McLaughlin D.J."/>
            <person name="Morgenstern I."/>
            <person name="Morin E."/>
            <person name="Murat C."/>
            <person name="Nagy L.G."/>
            <person name="Nolan M."/>
            <person name="Ohm R.A."/>
            <person name="Patyshakuliyeva A."/>
            <person name="Rokas A."/>
            <person name="Ruiz-Duenas F.J."/>
            <person name="Sabat G."/>
            <person name="Salamov A."/>
            <person name="Samejima M."/>
            <person name="Schmutz J."/>
            <person name="Slot J.C."/>
            <person name="St John F."/>
            <person name="Stenlid J."/>
            <person name="Sun H."/>
            <person name="Sun S."/>
            <person name="Syed K."/>
            <person name="Tsang A."/>
            <person name="Wiebenga A."/>
            <person name="Young D."/>
            <person name="Pisabarro A."/>
            <person name="Eastwood D.C."/>
            <person name="Martin F."/>
            <person name="Cullen D."/>
            <person name="Grigoriev I.V."/>
            <person name="Hibbett D.S."/>
        </authorList>
    </citation>
    <scope>NUCLEOTIDE SEQUENCE [LARGE SCALE GENOMIC DNA]</scope>
    <source>
        <strain evidence="4">RWD-64-598 SS2</strain>
    </source>
</reference>
<dbReference type="PANTHER" id="PTHR48081">
    <property type="entry name" value="AB HYDROLASE SUPERFAMILY PROTEIN C4A8.06C"/>
    <property type="match status" value="1"/>
</dbReference>
<dbReference type="AlphaFoldDB" id="A0A5M3ML33"/>
<gene>
    <name evidence="3" type="ORF">CONPUDRAFT_166561</name>
</gene>
<dbReference type="KEGG" id="cput:CONPUDRAFT_166561"/>
<dbReference type="Gene3D" id="3.40.50.1820">
    <property type="entry name" value="alpha/beta hydrolase"/>
    <property type="match status" value="1"/>
</dbReference>
<keyword evidence="1 3" id="KW-0378">Hydrolase</keyword>
<evidence type="ECO:0000259" key="2">
    <source>
        <dbReference type="Pfam" id="PF07859"/>
    </source>
</evidence>
<dbReference type="GO" id="GO:0016787">
    <property type="term" value="F:hydrolase activity"/>
    <property type="evidence" value="ECO:0007669"/>
    <property type="project" value="UniProtKB-KW"/>
</dbReference>
<organism evidence="3 4">
    <name type="scientific">Coniophora puteana (strain RWD-64-598)</name>
    <name type="common">Brown rot fungus</name>
    <dbReference type="NCBI Taxonomy" id="741705"/>
    <lineage>
        <taxon>Eukaryota</taxon>
        <taxon>Fungi</taxon>
        <taxon>Dikarya</taxon>
        <taxon>Basidiomycota</taxon>
        <taxon>Agaricomycotina</taxon>
        <taxon>Agaricomycetes</taxon>
        <taxon>Agaricomycetidae</taxon>
        <taxon>Boletales</taxon>
        <taxon>Coniophorineae</taxon>
        <taxon>Coniophoraceae</taxon>
        <taxon>Coniophora</taxon>
    </lineage>
</organism>
<name>A0A5M3ML33_CONPW</name>